<feature type="region of interest" description="Disordered" evidence="1">
    <location>
        <begin position="850"/>
        <end position="870"/>
    </location>
</feature>
<feature type="region of interest" description="Disordered" evidence="1">
    <location>
        <begin position="1"/>
        <end position="72"/>
    </location>
</feature>
<evidence type="ECO:0000256" key="1">
    <source>
        <dbReference type="SAM" id="MobiDB-lite"/>
    </source>
</evidence>
<dbReference type="AlphaFoldDB" id="A0A915PIJ2"/>
<feature type="region of interest" description="Disordered" evidence="1">
    <location>
        <begin position="198"/>
        <end position="227"/>
    </location>
</feature>
<feature type="compositionally biased region" description="Polar residues" evidence="1">
    <location>
        <begin position="27"/>
        <end position="39"/>
    </location>
</feature>
<sequence length="870" mass="98492">MGRRKLPSIPTQRAEKVSETPPAPVYLTSSAPVVSPSSDRQYHHAQDPRAYSQSTRTASISNQPLPPSSSSTYCRTVDPTILPGAAIVNAKPKLLLRQTTSAAAGDRSSVLAQASTKMPSPLARVLLKKELKEVLERRRESLEACEIEANQRQYIVHRMLITGLLPEYRSVDIDNIPNVIPCLLPVELISGARVVPSDVPSTTTSVTTTPVPERSSVPPSSFSLQSGTQEVGISTDDFYSKPKLKSIGVQSENPLATTTAYTAIPSSVHHVATVSLRKQVENDRFDAFTTSTPATAPAQPRFRSTETQTNGITTYEVHKNRSSSRRHRNSTNNLFSASEPNLLESTAKYFAEYDRQLREHGRRLKNRFAFSDDDPVNRETRKKKVMDELAQRKEKISSMIDLYSSPTFPTVHPTSDYSSTVPHYGSLPRIDFPSAHSPRSNHRDYTSRSRGRTFGYGSLPRNYERYVDRSYGNAQNDYFQSLPVPAGRYDALSRSWHNVNFTTAEDQILNFRPRLYATRSANYLDPWLSHQRVPESNVIYGRPLMKTAYDDFYRPEYYSGRQLQNFDGPQSLPNNDIISQYANYLSNQFITDQQKLMSGYPMEERMYFSQAKKRPYSLPRYRSSTSSGQAIPEVNYEDTLPSMDVDSACLHSNPPIQRPSLPDLYANFPSYTQNEHYENWPWFQQLPHMNNSAFDSNAVLPYHHYSNYPQTANTLPAAVASPLLGQVYSRNDANYGSRPSHYATEYGNYYRNRVAQQLRDHSNRNYPVRGQYPYNPYFAQYHAGNHRFLGVVEQPYSPSQAPLFLDNTPRTTQQSSHTARAWSNGNIPMNNYDAVYPKENALNRMYTTLGSQRSVRPQHHGNGGTSLVYS</sequence>
<feature type="compositionally biased region" description="Polar residues" evidence="1">
    <location>
        <begin position="51"/>
        <end position="72"/>
    </location>
</feature>
<proteinExistence type="predicted"/>
<protein>
    <submittedName>
        <fullName evidence="3">Uncharacterized protein</fullName>
    </submittedName>
</protein>
<dbReference type="Proteomes" id="UP000887581">
    <property type="component" value="Unplaced"/>
</dbReference>
<feature type="compositionally biased region" description="Low complexity" evidence="1">
    <location>
        <begin position="198"/>
        <end position="223"/>
    </location>
</feature>
<organism evidence="2 3">
    <name type="scientific">Setaria digitata</name>
    <dbReference type="NCBI Taxonomy" id="48799"/>
    <lineage>
        <taxon>Eukaryota</taxon>
        <taxon>Metazoa</taxon>
        <taxon>Ecdysozoa</taxon>
        <taxon>Nematoda</taxon>
        <taxon>Chromadorea</taxon>
        <taxon>Rhabditida</taxon>
        <taxon>Spirurina</taxon>
        <taxon>Spiruromorpha</taxon>
        <taxon>Filarioidea</taxon>
        <taxon>Setariidae</taxon>
        <taxon>Setaria</taxon>
    </lineage>
</organism>
<keyword evidence="2" id="KW-1185">Reference proteome</keyword>
<reference evidence="3" key="1">
    <citation type="submission" date="2022-11" db="UniProtKB">
        <authorList>
            <consortium name="WormBaseParasite"/>
        </authorList>
    </citation>
    <scope>IDENTIFICATION</scope>
</reference>
<name>A0A915PIJ2_9BILA</name>
<evidence type="ECO:0000313" key="3">
    <source>
        <dbReference type="WBParaSite" id="sdigi.contig123.g4803.t1"/>
    </source>
</evidence>
<feature type="region of interest" description="Disordered" evidence="1">
    <location>
        <begin position="430"/>
        <end position="451"/>
    </location>
</feature>
<dbReference type="WBParaSite" id="sdigi.contig123.g4803.t1">
    <property type="protein sequence ID" value="sdigi.contig123.g4803.t1"/>
    <property type="gene ID" value="sdigi.contig123.g4803"/>
</dbReference>
<evidence type="ECO:0000313" key="2">
    <source>
        <dbReference type="Proteomes" id="UP000887581"/>
    </source>
</evidence>
<accession>A0A915PIJ2</accession>